<evidence type="ECO:0000256" key="2">
    <source>
        <dbReference type="SAM" id="Phobius"/>
    </source>
</evidence>
<feature type="compositionally biased region" description="Basic and acidic residues" evidence="1">
    <location>
        <begin position="218"/>
        <end position="234"/>
    </location>
</feature>
<evidence type="ECO:0000313" key="5">
    <source>
        <dbReference type="Proteomes" id="UP000783742"/>
    </source>
</evidence>
<evidence type="ECO:0000256" key="1">
    <source>
        <dbReference type="SAM" id="MobiDB-lite"/>
    </source>
</evidence>
<sequence length="317" mass="35378">MRCNNCGYENLDTASFCENCGSKLNNTYNEIENSYPAKKKSNAGKIIAIIVLIGVIIAAGIFFVFNGMKNKEIKKLESSLEVETLNKNYESMKSLNKELYDLTGDKKYLSEIERINSIKESEENLQNTKDSIENNNFEDALLALKDMESAEEVNETEVSNLRKKLVNRLNSQITSNNESGEYRASATLLNNLLSIEPENENFKNLLQSVNDAEAAHNAEVQKQEAEKKAQERKAKQNANKKSLTDIGAGLVGKTIYVSAQTANIRSGPGTEYTNLYTIYKGDGVYVASYTVNSKGILWLNTGDGWVSYKNFDGSLKY</sequence>
<dbReference type="PROSITE" id="PS51781">
    <property type="entry name" value="SH3B"/>
    <property type="match status" value="1"/>
</dbReference>
<proteinExistence type="predicted"/>
<dbReference type="RefSeq" id="WP_216548383.1">
    <property type="nucleotide sequence ID" value="NZ_JAHLQO010000001.1"/>
</dbReference>
<dbReference type="InterPro" id="IPR003646">
    <property type="entry name" value="SH3-like_bac-type"/>
</dbReference>
<keyword evidence="2" id="KW-1133">Transmembrane helix</keyword>
<feature type="transmembrane region" description="Helical" evidence="2">
    <location>
        <begin position="46"/>
        <end position="65"/>
    </location>
</feature>
<reference evidence="4 5" key="1">
    <citation type="submission" date="2021-06" db="EMBL/GenBank/DDBJ databases">
        <authorList>
            <person name="Sun Q."/>
            <person name="Li D."/>
        </authorList>
    </citation>
    <scope>NUCLEOTIDE SEQUENCE [LARGE SCALE GENOMIC DNA]</scope>
    <source>
        <strain evidence="4 5">MSJ-1</strain>
    </source>
</reference>
<dbReference type="Proteomes" id="UP000783742">
    <property type="component" value="Unassembled WGS sequence"/>
</dbReference>
<keyword evidence="2" id="KW-0472">Membrane</keyword>
<dbReference type="Pfam" id="PF13240">
    <property type="entry name" value="Zn_Ribbon_1"/>
    <property type="match status" value="1"/>
</dbReference>
<keyword evidence="5" id="KW-1185">Reference proteome</keyword>
<dbReference type="InterPro" id="IPR026870">
    <property type="entry name" value="Zinc_ribbon_dom"/>
</dbReference>
<organism evidence="4 5">
    <name type="scientific">Peptoniphilus ovalis</name>
    <dbReference type="NCBI Taxonomy" id="2841503"/>
    <lineage>
        <taxon>Bacteria</taxon>
        <taxon>Bacillati</taxon>
        <taxon>Bacillota</taxon>
        <taxon>Tissierellia</taxon>
        <taxon>Tissierellales</taxon>
        <taxon>Peptoniphilaceae</taxon>
        <taxon>Peptoniphilus</taxon>
    </lineage>
</organism>
<feature type="region of interest" description="Disordered" evidence="1">
    <location>
        <begin position="218"/>
        <end position="239"/>
    </location>
</feature>
<evidence type="ECO:0000259" key="3">
    <source>
        <dbReference type="PROSITE" id="PS51781"/>
    </source>
</evidence>
<feature type="domain" description="SH3b" evidence="3">
    <location>
        <begin position="252"/>
        <end position="317"/>
    </location>
</feature>
<dbReference type="EMBL" id="JAHLQO010000001">
    <property type="protein sequence ID" value="MBU5668579.1"/>
    <property type="molecule type" value="Genomic_DNA"/>
</dbReference>
<comment type="caution">
    <text evidence="4">The sequence shown here is derived from an EMBL/GenBank/DDBJ whole genome shotgun (WGS) entry which is preliminary data.</text>
</comment>
<accession>A0ABS6FEH3</accession>
<protein>
    <submittedName>
        <fullName evidence="4">Zinc-ribbon domain-containing protein</fullName>
    </submittedName>
</protein>
<keyword evidence="2" id="KW-0812">Transmembrane</keyword>
<gene>
    <name evidence="4" type="ORF">KQI68_01860</name>
</gene>
<name>A0ABS6FEH3_9FIRM</name>
<evidence type="ECO:0000313" key="4">
    <source>
        <dbReference type="EMBL" id="MBU5668579.1"/>
    </source>
</evidence>